<keyword evidence="2" id="KW-1185">Reference proteome</keyword>
<dbReference type="Proteomes" id="UP001062846">
    <property type="component" value="Chromosome 7"/>
</dbReference>
<accession>A0ACC0N0E8</accession>
<sequence>MLNNCNISSYKGKRTEDLIPMDRPRLFIDDYCTLEDMGGGRIISDLIKEHPVAGKAFVDDKFARYRSGVTVHQMLYAKSFYCMRCSLLGNTELRAGHRFMIGRIHGEKMAVMKGFANLRNFVY</sequence>
<organism evidence="1 2">
    <name type="scientific">Rhododendron molle</name>
    <name type="common">Chinese azalea</name>
    <name type="synonym">Azalea mollis</name>
    <dbReference type="NCBI Taxonomy" id="49168"/>
    <lineage>
        <taxon>Eukaryota</taxon>
        <taxon>Viridiplantae</taxon>
        <taxon>Streptophyta</taxon>
        <taxon>Embryophyta</taxon>
        <taxon>Tracheophyta</taxon>
        <taxon>Spermatophyta</taxon>
        <taxon>Magnoliopsida</taxon>
        <taxon>eudicotyledons</taxon>
        <taxon>Gunneridae</taxon>
        <taxon>Pentapetalae</taxon>
        <taxon>asterids</taxon>
        <taxon>Ericales</taxon>
        <taxon>Ericaceae</taxon>
        <taxon>Ericoideae</taxon>
        <taxon>Rhodoreae</taxon>
        <taxon>Rhododendron</taxon>
    </lineage>
</organism>
<protein>
    <submittedName>
        <fullName evidence="1">Uncharacterized protein</fullName>
    </submittedName>
</protein>
<comment type="caution">
    <text evidence="1">The sequence shown here is derived from an EMBL/GenBank/DDBJ whole genome shotgun (WGS) entry which is preliminary data.</text>
</comment>
<evidence type="ECO:0000313" key="1">
    <source>
        <dbReference type="EMBL" id="KAI8546725.1"/>
    </source>
</evidence>
<evidence type="ECO:0000313" key="2">
    <source>
        <dbReference type="Proteomes" id="UP001062846"/>
    </source>
</evidence>
<name>A0ACC0N0E8_RHOML</name>
<proteinExistence type="predicted"/>
<gene>
    <name evidence="1" type="ORF">RHMOL_Rhmol07G0142400</name>
</gene>
<dbReference type="EMBL" id="CM046394">
    <property type="protein sequence ID" value="KAI8546725.1"/>
    <property type="molecule type" value="Genomic_DNA"/>
</dbReference>
<reference evidence="1" key="1">
    <citation type="submission" date="2022-02" db="EMBL/GenBank/DDBJ databases">
        <title>Plant Genome Project.</title>
        <authorList>
            <person name="Zhang R.-G."/>
        </authorList>
    </citation>
    <scope>NUCLEOTIDE SEQUENCE</scope>
    <source>
        <strain evidence="1">AT1</strain>
    </source>
</reference>